<keyword evidence="2" id="KW-0521">NADP</keyword>
<proteinExistence type="inferred from homology"/>
<dbReference type="Pfam" id="PF04321">
    <property type="entry name" value="RmlD_sub_bind"/>
    <property type="match status" value="1"/>
</dbReference>
<dbReference type="EC" id="1.1.1.133" evidence="2"/>
<evidence type="ECO:0000259" key="3">
    <source>
        <dbReference type="Pfam" id="PF04321"/>
    </source>
</evidence>
<dbReference type="PANTHER" id="PTHR10491">
    <property type="entry name" value="DTDP-4-DEHYDRORHAMNOSE REDUCTASE"/>
    <property type="match status" value="1"/>
</dbReference>
<name>A0AAP2W7M3_9FIRM</name>
<dbReference type="AlphaFoldDB" id="A0AAP2W7M3"/>
<organism evidence="4 5">
    <name type="scientific">Lientehia hominis</name>
    <dbReference type="NCBI Taxonomy" id="2897778"/>
    <lineage>
        <taxon>Bacteria</taxon>
        <taxon>Bacillati</taxon>
        <taxon>Bacillota</taxon>
        <taxon>Clostridia</taxon>
        <taxon>Lachnospirales</taxon>
        <taxon>Lachnospiraceae</taxon>
        <taxon>Lientehia</taxon>
    </lineage>
</organism>
<dbReference type="RefSeq" id="WP_231062485.1">
    <property type="nucleotide sequence ID" value="NZ_JAJNOR010000004.1"/>
</dbReference>
<dbReference type="Gene3D" id="3.90.25.10">
    <property type="entry name" value="UDP-galactose 4-epimerase, domain 1"/>
    <property type="match status" value="1"/>
</dbReference>
<dbReference type="PANTHER" id="PTHR10491:SF4">
    <property type="entry name" value="METHIONINE ADENOSYLTRANSFERASE 2 SUBUNIT BETA"/>
    <property type="match status" value="1"/>
</dbReference>
<dbReference type="NCBIfam" id="TIGR01214">
    <property type="entry name" value="rmlD"/>
    <property type="match status" value="1"/>
</dbReference>
<reference evidence="4 5" key="1">
    <citation type="submission" date="2021-11" db="EMBL/GenBank/DDBJ databases">
        <title>Lacrimispora sp. nov. NSJ-141 isolated from human feces.</title>
        <authorList>
            <person name="Abdugheni R."/>
        </authorList>
    </citation>
    <scope>NUCLEOTIDE SEQUENCE [LARGE SCALE GENOMIC DNA]</scope>
    <source>
        <strain evidence="4 5">NSJ-141</strain>
    </source>
</reference>
<dbReference type="GO" id="GO:0005829">
    <property type="term" value="C:cytosol"/>
    <property type="evidence" value="ECO:0007669"/>
    <property type="project" value="TreeGrafter"/>
</dbReference>
<feature type="domain" description="RmlD-like substrate binding" evidence="3">
    <location>
        <begin position="1"/>
        <end position="279"/>
    </location>
</feature>
<evidence type="ECO:0000313" key="4">
    <source>
        <dbReference type="EMBL" id="MCD2492598.1"/>
    </source>
</evidence>
<evidence type="ECO:0000256" key="1">
    <source>
        <dbReference type="ARBA" id="ARBA00010944"/>
    </source>
</evidence>
<gene>
    <name evidence="4" type="primary">rfbD</name>
    <name evidence="4" type="ORF">LQE92_08155</name>
</gene>
<dbReference type="Proteomes" id="UP001299265">
    <property type="component" value="Unassembled WGS sequence"/>
</dbReference>
<protein>
    <recommendedName>
        <fullName evidence="2">dTDP-4-dehydrorhamnose reductase</fullName>
        <ecNumber evidence="2">1.1.1.133</ecNumber>
    </recommendedName>
</protein>
<dbReference type="CDD" id="cd05254">
    <property type="entry name" value="dTDP_HR_like_SDR_e"/>
    <property type="match status" value="1"/>
</dbReference>
<sequence>MKILVTGATGQLGHDIMKELKRQKIEAKGIGSADCDITVLEEVEETVRAEKPDAIIHCAGYTAVDKAETETDRCNTINVDGTRNIVSVCKKENLKLLYVSTDYVFNGGGTSPWKTDDERCPVSVYGRSKYLGELEVEKALSRYFIVRISWIYGINGRNFIKAILKLAETNSEIRVVSDQIGTPTYTVDIAKSMAEIIQTEKYGTYHVANEGYCSWYEFACEVFKQLEKKIKVIPVTSEEYGAKAKRPLNSRLDKSKLSENGFERLPSWEDALKRFLKEYEEA</sequence>
<accession>A0AAP2W7M3</accession>
<comment type="caution">
    <text evidence="4">The sequence shown here is derived from an EMBL/GenBank/DDBJ whole genome shotgun (WGS) entry which is preliminary data.</text>
</comment>
<dbReference type="EMBL" id="JAJNOR010000004">
    <property type="protein sequence ID" value="MCD2492598.1"/>
    <property type="molecule type" value="Genomic_DNA"/>
</dbReference>
<dbReference type="SUPFAM" id="SSF51735">
    <property type="entry name" value="NAD(P)-binding Rossmann-fold domains"/>
    <property type="match status" value="1"/>
</dbReference>
<dbReference type="InterPro" id="IPR029903">
    <property type="entry name" value="RmlD-like-bd"/>
</dbReference>
<dbReference type="InterPro" id="IPR036291">
    <property type="entry name" value="NAD(P)-bd_dom_sf"/>
</dbReference>
<dbReference type="GO" id="GO:0019305">
    <property type="term" value="P:dTDP-rhamnose biosynthetic process"/>
    <property type="evidence" value="ECO:0007669"/>
    <property type="project" value="TreeGrafter"/>
</dbReference>
<keyword evidence="2 4" id="KW-0560">Oxidoreductase</keyword>
<keyword evidence="5" id="KW-1185">Reference proteome</keyword>
<evidence type="ECO:0000313" key="5">
    <source>
        <dbReference type="Proteomes" id="UP001299265"/>
    </source>
</evidence>
<evidence type="ECO:0000256" key="2">
    <source>
        <dbReference type="RuleBase" id="RU364082"/>
    </source>
</evidence>
<dbReference type="GO" id="GO:0008831">
    <property type="term" value="F:dTDP-4-dehydrorhamnose reductase activity"/>
    <property type="evidence" value="ECO:0007669"/>
    <property type="project" value="UniProtKB-EC"/>
</dbReference>
<dbReference type="InterPro" id="IPR005913">
    <property type="entry name" value="dTDP_dehydrorham_reduct"/>
</dbReference>
<comment type="similarity">
    <text evidence="1 2">Belongs to the dTDP-4-dehydrorhamnose reductase family.</text>
</comment>
<comment type="function">
    <text evidence="2">Catalyzes the reduction of dTDP-6-deoxy-L-lyxo-4-hexulose to yield dTDP-L-rhamnose.</text>
</comment>
<comment type="pathway">
    <text evidence="2">Carbohydrate biosynthesis; dTDP-L-rhamnose biosynthesis.</text>
</comment>
<dbReference type="Gene3D" id="3.40.50.720">
    <property type="entry name" value="NAD(P)-binding Rossmann-like Domain"/>
    <property type="match status" value="1"/>
</dbReference>